<dbReference type="Proteomes" id="UP001280121">
    <property type="component" value="Unassembled WGS sequence"/>
</dbReference>
<sequence>MHVLWSCKRLKEIHNEWCKKFLDDYRSLNKGNRDDVNDRALVRDGLSEVWVAPVIDVYKTNCGVAVDRKSRIAGLGIIVRNLAGEVMACSSQRVCISNCSMIANVLAIQRADIDVICDAYGVMRFTYISSQANKAARSLAKYAVRSAIDRIWTEKYPACIRSIVEKEKPG</sequence>
<keyword evidence="2" id="KW-1185">Reference proteome</keyword>
<protein>
    <recommendedName>
        <fullName evidence="3">RNase H type-1 domain-containing protein</fullName>
    </recommendedName>
</protein>
<evidence type="ECO:0008006" key="3">
    <source>
        <dbReference type="Google" id="ProtNLM"/>
    </source>
</evidence>
<evidence type="ECO:0000313" key="1">
    <source>
        <dbReference type="EMBL" id="KAK2653059.1"/>
    </source>
</evidence>
<gene>
    <name evidence="1" type="ORF">Ddye_012915</name>
</gene>
<accession>A0AAD9X588</accession>
<comment type="caution">
    <text evidence="1">The sequence shown here is derived from an EMBL/GenBank/DDBJ whole genome shotgun (WGS) entry which is preliminary data.</text>
</comment>
<dbReference type="AlphaFoldDB" id="A0AAD9X588"/>
<dbReference type="EMBL" id="JANJYI010000004">
    <property type="protein sequence ID" value="KAK2653059.1"/>
    <property type="molecule type" value="Genomic_DNA"/>
</dbReference>
<proteinExistence type="predicted"/>
<name>A0AAD9X588_9ROSI</name>
<organism evidence="1 2">
    <name type="scientific">Dipteronia dyeriana</name>
    <dbReference type="NCBI Taxonomy" id="168575"/>
    <lineage>
        <taxon>Eukaryota</taxon>
        <taxon>Viridiplantae</taxon>
        <taxon>Streptophyta</taxon>
        <taxon>Embryophyta</taxon>
        <taxon>Tracheophyta</taxon>
        <taxon>Spermatophyta</taxon>
        <taxon>Magnoliopsida</taxon>
        <taxon>eudicotyledons</taxon>
        <taxon>Gunneridae</taxon>
        <taxon>Pentapetalae</taxon>
        <taxon>rosids</taxon>
        <taxon>malvids</taxon>
        <taxon>Sapindales</taxon>
        <taxon>Sapindaceae</taxon>
        <taxon>Hippocastanoideae</taxon>
        <taxon>Acereae</taxon>
        <taxon>Dipteronia</taxon>
    </lineage>
</organism>
<evidence type="ECO:0000313" key="2">
    <source>
        <dbReference type="Proteomes" id="UP001280121"/>
    </source>
</evidence>
<reference evidence="1" key="1">
    <citation type="journal article" date="2023" name="Plant J.">
        <title>Genome sequences and population genomics provide insights into the demographic history, inbreeding, and mutation load of two 'living fossil' tree species of Dipteronia.</title>
        <authorList>
            <person name="Feng Y."/>
            <person name="Comes H.P."/>
            <person name="Chen J."/>
            <person name="Zhu S."/>
            <person name="Lu R."/>
            <person name="Zhang X."/>
            <person name="Li P."/>
            <person name="Qiu J."/>
            <person name="Olsen K.M."/>
            <person name="Qiu Y."/>
        </authorList>
    </citation>
    <scope>NUCLEOTIDE SEQUENCE</scope>
    <source>
        <strain evidence="1">KIB01</strain>
    </source>
</reference>